<dbReference type="Proteomes" id="UP001163046">
    <property type="component" value="Unassembled WGS sequence"/>
</dbReference>
<evidence type="ECO:0000313" key="6">
    <source>
        <dbReference type="Proteomes" id="UP001163046"/>
    </source>
</evidence>
<feature type="region of interest" description="Disordered" evidence="3">
    <location>
        <begin position="79"/>
        <end position="105"/>
    </location>
</feature>
<evidence type="ECO:0000256" key="2">
    <source>
        <dbReference type="ARBA" id="ARBA00023157"/>
    </source>
</evidence>
<evidence type="ECO:0000313" key="5">
    <source>
        <dbReference type="EMBL" id="KAJ7390072.1"/>
    </source>
</evidence>
<dbReference type="Pfam" id="PF00100">
    <property type="entry name" value="Zona_pellucida"/>
    <property type="match status" value="1"/>
</dbReference>
<dbReference type="InterPro" id="IPR001507">
    <property type="entry name" value="ZP_dom"/>
</dbReference>
<feature type="domain" description="ZP" evidence="4">
    <location>
        <begin position="1"/>
        <end position="77"/>
    </location>
</feature>
<keyword evidence="2" id="KW-1015">Disulfide bond</keyword>
<reference evidence="5" key="1">
    <citation type="submission" date="2023-01" db="EMBL/GenBank/DDBJ databases">
        <title>Genome assembly of the deep-sea coral Lophelia pertusa.</title>
        <authorList>
            <person name="Herrera S."/>
            <person name="Cordes E."/>
        </authorList>
    </citation>
    <scope>NUCLEOTIDE SEQUENCE</scope>
    <source>
        <strain evidence="5">USNM1676648</strain>
        <tissue evidence="5">Polyp</tissue>
    </source>
</reference>
<dbReference type="PANTHER" id="PTHR14002:SF43">
    <property type="entry name" value="DELTA-LIKE PROTEIN"/>
    <property type="match status" value="1"/>
</dbReference>
<dbReference type="InterPro" id="IPR042235">
    <property type="entry name" value="ZP-C_dom"/>
</dbReference>
<dbReference type="AlphaFoldDB" id="A0A9X0D7B5"/>
<dbReference type="Gene3D" id="2.60.40.4100">
    <property type="entry name" value="Zona pellucida, ZP-C domain"/>
    <property type="match status" value="1"/>
</dbReference>
<proteinExistence type="predicted"/>
<keyword evidence="1" id="KW-0732">Signal</keyword>
<evidence type="ECO:0000259" key="4">
    <source>
        <dbReference type="PROSITE" id="PS51034"/>
    </source>
</evidence>
<dbReference type="PANTHER" id="PTHR14002">
    <property type="entry name" value="ENDOGLIN/TGF-BETA RECEPTOR TYPE III"/>
    <property type="match status" value="1"/>
</dbReference>
<protein>
    <recommendedName>
        <fullName evidence="4">ZP domain-containing protein</fullName>
    </recommendedName>
</protein>
<keyword evidence="6" id="KW-1185">Reference proteome</keyword>
<dbReference type="InterPro" id="IPR055355">
    <property type="entry name" value="ZP-C"/>
</dbReference>
<gene>
    <name evidence="5" type="ORF">OS493_027597</name>
</gene>
<comment type="caution">
    <text evidence="5">The sequence shown here is derived from an EMBL/GenBank/DDBJ whole genome shotgun (WGS) entry which is preliminary data.</text>
</comment>
<sequence>MQDHEATIKFRHALIVEGCPRDPSVQFHNSSDPTKTRFSFEAFQFLGDHDYVFIHCRVYVCDVNDSNSRCAKGCLPGAGGNAAAQEDHSAQTAKKRATKPLAQPNEHVKKVIAPVSDKATKLQAAAKEARCETCC</sequence>
<evidence type="ECO:0000256" key="1">
    <source>
        <dbReference type="ARBA" id="ARBA00022729"/>
    </source>
</evidence>
<evidence type="ECO:0000256" key="3">
    <source>
        <dbReference type="SAM" id="MobiDB-lite"/>
    </source>
</evidence>
<dbReference type="OrthoDB" id="2015116at2759"/>
<organism evidence="5 6">
    <name type="scientific">Desmophyllum pertusum</name>
    <dbReference type="NCBI Taxonomy" id="174260"/>
    <lineage>
        <taxon>Eukaryota</taxon>
        <taxon>Metazoa</taxon>
        <taxon>Cnidaria</taxon>
        <taxon>Anthozoa</taxon>
        <taxon>Hexacorallia</taxon>
        <taxon>Scleractinia</taxon>
        <taxon>Caryophylliina</taxon>
        <taxon>Caryophylliidae</taxon>
        <taxon>Desmophyllum</taxon>
    </lineage>
</organism>
<dbReference type="PROSITE" id="PS51034">
    <property type="entry name" value="ZP_2"/>
    <property type="match status" value="1"/>
</dbReference>
<dbReference type="EMBL" id="MU825421">
    <property type="protein sequence ID" value="KAJ7390072.1"/>
    <property type="molecule type" value="Genomic_DNA"/>
</dbReference>
<name>A0A9X0D7B5_9CNID</name>
<accession>A0A9X0D7B5</accession>